<proteinExistence type="inferred from homology"/>
<accession>A0AA88MQT7</accession>
<protein>
    <recommendedName>
        <fullName evidence="2">HD domain-containing protein</fullName>
    </recommendedName>
</protein>
<dbReference type="GO" id="GO:0051607">
    <property type="term" value="P:defense response to virus"/>
    <property type="evidence" value="ECO:0007669"/>
    <property type="project" value="TreeGrafter"/>
</dbReference>
<evidence type="ECO:0000313" key="3">
    <source>
        <dbReference type="EMBL" id="KAK2841774.1"/>
    </source>
</evidence>
<name>A0AA88MQT7_CHASR</name>
<dbReference type="CDD" id="cd00077">
    <property type="entry name" value="HDc"/>
    <property type="match status" value="1"/>
</dbReference>
<dbReference type="AlphaFoldDB" id="A0AA88MQT7"/>
<dbReference type="GO" id="GO:0045088">
    <property type="term" value="P:regulation of innate immune response"/>
    <property type="evidence" value="ECO:0007669"/>
    <property type="project" value="TreeGrafter"/>
</dbReference>
<comment type="caution">
    <text evidence="3">The sequence shown here is derived from an EMBL/GenBank/DDBJ whole genome shotgun (WGS) entry which is preliminary data.</text>
</comment>
<dbReference type="PROSITE" id="PS51831">
    <property type="entry name" value="HD"/>
    <property type="match status" value="1"/>
</dbReference>
<evidence type="ECO:0000259" key="2">
    <source>
        <dbReference type="PROSITE" id="PS51831"/>
    </source>
</evidence>
<dbReference type="InterPro" id="IPR006674">
    <property type="entry name" value="HD_domain"/>
</dbReference>
<dbReference type="InterPro" id="IPR050135">
    <property type="entry name" value="dGTPase-like"/>
</dbReference>
<dbReference type="GO" id="GO:0008832">
    <property type="term" value="F:dGTPase activity"/>
    <property type="evidence" value="ECO:0007669"/>
    <property type="project" value="TreeGrafter"/>
</dbReference>
<dbReference type="PANTHER" id="PTHR11373">
    <property type="entry name" value="DEOXYNUCLEOSIDE TRIPHOSPHATE TRIPHOSPHOHYDROLASE"/>
    <property type="match status" value="1"/>
</dbReference>
<organism evidence="3 4">
    <name type="scientific">Channa striata</name>
    <name type="common">Snakehead murrel</name>
    <name type="synonym">Ophicephalus striatus</name>
    <dbReference type="NCBI Taxonomy" id="64152"/>
    <lineage>
        <taxon>Eukaryota</taxon>
        <taxon>Metazoa</taxon>
        <taxon>Chordata</taxon>
        <taxon>Craniata</taxon>
        <taxon>Vertebrata</taxon>
        <taxon>Euteleostomi</taxon>
        <taxon>Actinopterygii</taxon>
        <taxon>Neopterygii</taxon>
        <taxon>Teleostei</taxon>
        <taxon>Neoteleostei</taxon>
        <taxon>Acanthomorphata</taxon>
        <taxon>Anabantaria</taxon>
        <taxon>Anabantiformes</taxon>
        <taxon>Channoidei</taxon>
        <taxon>Channidae</taxon>
        <taxon>Channa</taxon>
    </lineage>
</organism>
<dbReference type="Pfam" id="PF01966">
    <property type="entry name" value="HD"/>
    <property type="match status" value="1"/>
</dbReference>
<keyword evidence="4" id="KW-1185">Reference proteome</keyword>
<dbReference type="PANTHER" id="PTHR11373:SF4">
    <property type="entry name" value="DEOXYNUCLEOSIDE TRIPHOSPHATE TRIPHOSPHOHYDROLASE SAMHD1"/>
    <property type="match status" value="1"/>
</dbReference>
<dbReference type="InterPro" id="IPR003607">
    <property type="entry name" value="HD/PDEase_dom"/>
</dbReference>
<gene>
    <name evidence="3" type="ORF">Q5P01_011974</name>
</gene>
<comment type="similarity">
    <text evidence="1">Belongs to the SAMHD1 family.</text>
</comment>
<feature type="domain" description="HD" evidence="2">
    <location>
        <begin position="64"/>
        <end position="211"/>
    </location>
</feature>
<dbReference type="GO" id="GO:0006203">
    <property type="term" value="P:dGTP catabolic process"/>
    <property type="evidence" value="ECO:0007669"/>
    <property type="project" value="TreeGrafter"/>
</dbReference>
<sequence length="376" mass="43622">MFKCNIKKQQNHGCAGLFNDPVHGHIELHPLLVKIIDTPQFQRLRNIKQLGGACFVFPGASHSRFEHSIGVGYLAGELAKVLKKRLSDDEKDLITDEDILCVEIAGLCHDLGHGPFSHLFDNMFLKAISSKKQHEAISTKMFDHMVEENGLMPLMKLYGLKKEDLIFIKKMINPKNKRPSQSEGRTKGKSFLFEIVSNELNDIDVDKFDYFARDCHYLGIQNNFDHRRFLMLAKLCEVDGEKHICTRDKEEHNVYNMFYTRYYLHRSVYQHRVNKSIELMIRDAFVKAQEMPVEGSNRMLRDVTDNMTTYTKLTDHVFEQILNSSSKKTGIKSAREILQRIISRDLYQCLGETLPVTLPEVFSVIIFCDQWCQMQH</sequence>
<dbReference type="Gene3D" id="1.10.3210.10">
    <property type="entry name" value="Hypothetical protein af1432"/>
    <property type="match status" value="1"/>
</dbReference>
<evidence type="ECO:0000256" key="1">
    <source>
        <dbReference type="ARBA" id="ARBA00005776"/>
    </source>
</evidence>
<reference evidence="3" key="1">
    <citation type="submission" date="2023-07" db="EMBL/GenBank/DDBJ databases">
        <title>Chromosome-level Genome Assembly of Striped Snakehead (Channa striata).</title>
        <authorList>
            <person name="Liu H."/>
        </authorList>
    </citation>
    <scope>NUCLEOTIDE SEQUENCE</scope>
    <source>
        <strain evidence="3">Gz</strain>
        <tissue evidence="3">Muscle</tissue>
    </source>
</reference>
<evidence type="ECO:0000313" key="4">
    <source>
        <dbReference type="Proteomes" id="UP001187415"/>
    </source>
</evidence>
<dbReference type="SUPFAM" id="SSF109604">
    <property type="entry name" value="HD-domain/PDEase-like"/>
    <property type="match status" value="1"/>
</dbReference>
<dbReference type="SMART" id="SM00471">
    <property type="entry name" value="HDc"/>
    <property type="match status" value="1"/>
</dbReference>
<dbReference type="EMBL" id="JAUPFM010000009">
    <property type="protein sequence ID" value="KAK2841774.1"/>
    <property type="molecule type" value="Genomic_DNA"/>
</dbReference>
<dbReference type="Proteomes" id="UP001187415">
    <property type="component" value="Unassembled WGS sequence"/>
</dbReference>
<dbReference type="GO" id="GO:0005634">
    <property type="term" value="C:nucleus"/>
    <property type="evidence" value="ECO:0007669"/>
    <property type="project" value="TreeGrafter"/>
</dbReference>